<reference evidence="1 2" key="1">
    <citation type="submission" date="2021-05" db="EMBL/GenBank/DDBJ databases">
        <title>Genome Assembly of Synthetic Allotetraploid Brassica napus Reveals Homoeologous Exchanges between Subgenomes.</title>
        <authorList>
            <person name="Davis J.T."/>
        </authorList>
    </citation>
    <scope>NUCLEOTIDE SEQUENCE [LARGE SCALE GENOMIC DNA]</scope>
    <source>
        <strain evidence="2">cv. Da-Ae</strain>
        <tissue evidence="1">Seedling</tissue>
    </source>
</reference>
<keyword evidence="2" id="KW-1185">Reference proteome</keyword>
<comment type="caution">
    <text evidence="1">The sequence shown here is derived from an EMBL/GenBank/DDBJ whole genome shotgun (WGS) entry which is preliminary data.</text>
</comment>
<dbReference type="PROSITE" id="PS51257">
    <property type="entry name" value="PROKAR_LIPOPROTEIN"/>
    <property type="match status" value="1"/>
</dbReference>
<evidence type="ECO:0000313" key="2">
    <source>
        <dbReference type="Proteomes" id="UP000824890"/>
    </source>
</evidence>
<protein>
    <recommendedName>
        <fullName evidence="3">Secreted protein</fullName>
    </recommendedName>
</protein>
<evidence type="ECO:0008006" key="3">
    <source>
        <dbReference type="Google" id="ProtNLM"/>
    </source>
</evidence>
<evidence type="ECO:0000313" key="1">
    <source>
        <dbReference type="EMBL" id="KAH0942468.1"/>
    </source>
</evidence>
<organism evidence="1 2">
    <name type="scientific">Brassica napus</name>
    <name type="common">Rape</name>
    <dbReference type="NCBI Taxonomy" id="3708"/>
    <lineage>
        <taxon>Eukaryota</taxon>
        <taxon>Viridiplantae</taxon>
        <taxon>Streptophyta</taxon>
        <taxon>Embryophyta</taxon>
        <taxon>Tracheophyta</taxon>
        <taxon>Spermatophyta</taxon>
        <taxon>Magnoliopsida</taxon>
        <taxon>eudicotyledons</taxon>
        <taxon>Gunneridae</taxon>
        <taxon>Pentapetalae</taxon>
        <taxon>rosids</taxon>
        <taxon>malvids</taxon>
        <taxon>Brassicales</taxon>
        <taxon>Brassicaceae</taxon>
        <taxon>Brassiceae</taxon>
        <taxon>Brassica</taxon>
    </lineage>
</organism>
<proteinExistence type="predicted"/>
<accession>A0ABQ8ELU6</accession>
<gene>
    <name evidence="1" type="ORF">HID58_002105</name>
</gene>
<dbReference type="Proteomes" id="UP000824890">
    <property type="component" value="Unassembled WGS sequence"/>
</dbReference>
<sequence length="225" mass="24469">MINRRIAASGMRWHVILLPFVLFSSLPPYPLLSACRYAYTLAWVLGFRSVATEIVAFPIIGSLCGGEACLDGKASGVGFLELHCKGNPIFQICFGVSLLHRLRGACGFSLPASISSGFIVSLEWCCKNLPLCLGVSTKAIPSTKLRAGLGTWRRLCSGVTSWKNFSFPDFSSSRHRSISSLPSVLFSNFTLVLRVELGAVVLSFVGLELGLPFRWRGLDLSHPVS</sequence>
<name>A0ABQ8ELU6_BRANA</name>
<dbReference type="EMBL" id="JAGKQM010000001">
    <property type="protein sequence ID" value="KAH0942468.1"/>
    <property type="molecule type" value="Genomic_DNA"/>
</dbReference>